<keyword evidence="4" id="KW-0449">Lipoprotein</keyword>
<keyword evidence="5" id="KW-1185">Reference proteome</keyword>
<evidence type="ECO:0000313" key="4">
    <source>
        <dbReference type="EMBL" id="MFC7341516.1"/>
    </source>
</evidence>
<dbReference type="InterPro" id="IPR036412">
    <property type="entry name" value="HAD-like_sf"/>
</dbReference>
<dbReference type="RefSeq" id="WP_380666484.1">
    <property type="nucleotide sequence ID" value="NZ_JBHTCJ010000004.1"/>
</dbReference>
<feature type="signal peptide" evidence="3">
    <location>
        <begin position="1"/>
        <end position="30"/>
    </location>
</feature>
<reference evidence="5" key="1">
    <citation type="journal article" date="2019" name="Int. J. Syst. Evol. Microbiol.">
        <title>The Global Catalogue of Microorganisms (GCM) 10K type strain sequencing project: providing services to taxonomists for standard genome sequencing and annotation.</title>
        <authorList>
            <consortium name="The Broad Institute Genomics Platform"/>
            <consortium name="The Broad Institute Genome Sequencing Center for Infectious Disease"/>
            <person name="Wu L."/>
            <person name="Ma J."/>
        </authorList>
    </citation>
    <scope>NUCLEOTIDE SEQUENCE [LARGE SCALE GENOMIC DNA]</scope>
    <source>
        <strain evidence="5">WLHS5</strain>
    </source>
</reference>
<evidence type="ECO:0000313" key="5">
    <source>
        <dbReference type="Proteomes" id="UP001596504"/>
    </source>
</evidence>
<dbReference type="PANTHER" id="PTHR31284:SF10">
    <property type="entry name" value="ACID PHOSPHATASE-LIKE PROTEIN"/>
    <property type="match status" value="1"/>
</dbReference>
<dbReference type="SFLD" id="SFLDG01125">
    <property type="entry name" value="C1.1:_Acid_Phosphatase_Like"/>
    <property type="match status" value="1"/>
</dbReference>
<keyword evidence="1 3" id="KW-0732">Signal</keyword>
<dbReference type="InterPro" id="IPR006423">
    <property type="entry name" value="Lipo_e_P4"/>
</dbReference>
<dbReference type="InterPro" id="IPR023214">
    <property type="entry name" value="HAD_sf"/>
</dbReference>
<dbReference type="SUPFAM" id="SSF56784">
    <property type="entry name" value="HAD-like"/>
    <property type="match status" value="1"/>
</dbReference>
<feature type="compositionally biased region" description="Low complexity" evidence="2">
    <location>
        <begin position="36"/>
        <end position="47"/>
    </location>
</feature>
<feature type="chain" id="PRO_5047343803" evidence="3">
    <location>
        <begin position="31"/>
        <end position="277"/>
    </location>
</feature>
<dbReference type="Proteomes" id="UP001596504">
    <property type="component" value="Unassembled WGS sequence"/>
</dbReference>
<evidence type="ECO:0000256" key="2">
    <source>
        <dbReference type="SAM" id="MobiDB-lite"/>
    </source>
</evidence>
<dbReference type="PIRSF" id="PIRSF019271">
    <property type="entry name" value="Acid_Ptase_C"/>
    <property type="match status" value="1"/>
</dbReference>
<dbReference type="EMBL" id="JBHTCJ010000004">
    <property type="protein sequence ID" value="MFC7341516.1"/>
    <property type="molecule type" value="Genomic_DNA"/>
</dbReference>
<protein>
    <submittedName>
        <fullName evidence="4">5'-nucleotidase, lipoprotein e(P4) family</fullName>
    </submittedName>
</protein>
<accession>A0ABW2LJ00</accession>
<evidence type="ECO:0000256" key="3">
    <source>
        <dbReference type="SAM" id="SignalP"/>
    </source>
</evidence>
<organism evidence="4 5">
    <name type="scientific">Saccharopolyspora griseoalba</name>
    <dbReference type="NCBI Taxonomy" id="1431848"/>
    <lineage>
        <taxon>Bacteria</taxon>
        <taxon>Bacillati</taxon>
        <taxon>Actinomycetota</taxon>
        <taxon>Actinomycetes</taxon>
        <taxon>Pseudonocardiales</taxon>
        <taxon>Pseudonocardiaceae</taxon>
        <taxon>Saccharopolyspora</taxon>
    </lineage>
</organism>
<dbReference type="Gene3D" id="3.40.50.1000">
    <property type="entry name" value="HAD superfamily/HAD-like"/>
    <property type="match status" value="1"/>
</dbReference>
<gene>
    <name evidence="4" type="ORF">ACFQRI_08820</name>
</gene>
<sequence>MPATGKVIAGLASIGLLVTGLAASTGNAPAAADESAGQTTTANAAGNRTEDCPIKEYSMGLRYQQSPTVDAMQRQAWLLAQDRLSAKAGPPQQNAKKAVVVDLDETVLDNTALLARDLQACHDYTSWDTWKHWEREGDPALIPGAAEFFDYADERGFAIYYISDRYEENKKHTIDTLTRLGLPQVSEDNVLLHSDQTPGKDERRAVVSETHEITLLVGDSLHDFRDAFGESKSSDAELLADNIEHIGRDWIVLPNSSYGDWDEGDLEAWDAPLRTEN</sequence>
<proteinExistence type="predicted"/>
<dbReference type="InterPro" id="IPR005519">
    <property type="entry name" value="Acid_phosphat_B-like"/>
</dbReference>
<name>A0ABW2LJ00_9PSEU</name>
<comment type="caution">
    <text evidence="4">The sequence shown here is derived from an EMBL/GenBank/DDBJ whole genome shotgun (WGS) entry which is preliminary data.</text>
</comment>
<dbReference type="Pfam" id="PF03767">
    <property type="entry name" value="Acid_phosphat_B"/>
    <property type="match status" value="1"/>
</dbReference>
<dbReference type="SFLD" id="SFLDS00003">
    <property type="entry name" value="Haloacid_Dehalogenase"/>
    <property type="match status" value="1"/>
</dbReference>
<evidence type="ECO:0000256" key="1">
    <source>
        <dbReference type="ARBA" id="ARBA00022729"/>
    </source>
</evidence>
<dbReference type="PANTHER" id="PTHR31284">
    <property type="entry name" value="ACID PHOSPHATASE-LIKE PROTEIN"/>
    <property type="match status" value="1"/>
</dbReference>
<feature type="region of interest" description="Disordered" evidence="2">
    <location>
        <begin position="27"/>
        <end position="49"/>
    </location>
</feature>